<dbReference type="Pfam" id="PF03265">
    <property type="entry name" value="DNase_II"/>
    <property type="match status" value="1"/>
</dbReference>
<reference evidence="6" key="5">
    <citation type="submission" date="2025-09" db="UniProtKB">
        <authorList>
            <consortium name="Ensembl"/>
        </authorList>
    </citation>
    <scope>IDENTIFICATION</scope>
</reference>
<proteinExistence type="inferred from homology"/>
<dbReference type="STRING" id="8005.ENSEEEP00000048079"/>
<dbReference type="OrthoDB" id="10261598at2759"/>
<evidence type="ECO:0000256" key="4">
    <source>
        <dbReference type="ARBA" id="ARBA00022801"/>
    </source>
</evidence>
<dbReference type="PANTHER" id="PTHR10858">
    <property type="entry name" value="DEOXYRIBONUCLEASE II"/>
    <property type="match status" value="1"/>
</dbReference>
<dbReference type="Ensembl" id="ENSEEET00000048609.2">
    <property type="protein sequence ID" value="ENSEEEP00000048079.1"/>
    <property type="gene ID" value="ENSEEEG00000022645.2"/>
</dbReference>
<comment type="catalytic activity">
    <reaction evidence="1">
        <text>Endonucleolytic cleavage to nucleoside 3'-phosphates and 3'-phosphooligonucleotide end-products.</text>
        <dbReference type="EC" id="3.1.22.1"/>
    </reaction>
</comment>
<dbReference type="InterPro" id="IPR004947">
    <property type="entry name" value="DNase_II"/>
</dbReference>
<dbReference type="AlphaFoldDB" id="A0A4W4HGB5"/>
<evidence type="ECO:0000256" key="1">
    <source>
        <dbReference type="ARBA" id="ARBA00000447"/>
    </source>
</evidence>
<dbReference type="RefSeq" id="XP_026873209.1">
    <property type="nucleotide sequence ID" value="XM_027017408.2"/>
</dbReference>
<keyword evidence="7" id="KW-1185">Reference proteome</keyword>
<feature type="chain" id="PRO_5021417483" description="deoxyribonuclease II" evidence="5">
    <location>
        <begin position="24"/>
        <end position="350"/>
    </location>
</feature>
<dbReference type="GeneTree" id="ENSGT00390000002634"/>
<protein>
    <recommendedName>
        <fullName evidence="3">deoxyribonuclease II</fullName>
        <ecNumber evidence="3">3.1.22.1</ecNumber>
    </recommendedName>
</protein>
<keyword evidence="4" id="KW-0378">Hydrolase</keyword>
<reference evidence="6" key="4">
    <citation type="submission" date="2025-08" db="UniProtKB">
        <authorList>
            <consortium name="Ensembl"/>
        </authorList>
    </citation>
    <scope>IDENTIFICATION</scope>
</reference>
<evidence type="ECO:0000256" key="5">
    <source>
        <dbReference type="SAM" id="SignalP"/>
    </source>
</evidence>
<keyword evidence="5" id="KW-0732">Signal</keyword>
<accession>A0A4W4HGB5</accession>
<evidence type="ECO:0000313" key="6">
    <source>
        <dbReference type="Ensembl" id="ENSEEEP00000048079.1"/>
    </source>
</evidence>
<comment type="similarity">
    <text evidence="2">Belongs to the DNase II family.</text>
</comment>
<reference evidence="6" key="3">
    <citation type="submission" date="2020-05" db="EMBL/GenBank/DDBJ databases">
        <title>Electrophorus electricus (electric eel) genome, fEleEle1, primary haplotype.</title>
        <authorList>
            <person name="Myers G."/>
            <person name="Meyer A."/>
            <person name="Fedrigo O."/>
            <person name="Formenti G."/>
            <person name="Rhie A."/>
            <person name="Tracey A."/>
            <person name="Sims Y."/>
            <person name="Jarvis E.D."/>
        </authorList>
    </citation>
    <scope>NUCLEOTIDE SEQUENCE [LARGE SCALE GENOMIC DNA]</scope>
</reference>
<dbReference type="GO" id="GO:0004531">
    <property type="term" value="F:deoxyribonuclease II activity"/>
    <property type="evidence" value="ECO:0007669"/>
    <property type="project" value="UniProtKB-EC"/>
</dbReference>
<evidence type="ECO:0000313" key="7">
    <source>
        <dbReference type="Proteomes" id="UP000314983"/>
    </source>
</evidence>
<dbReference type="GeneID" id="113581922"/>
<name>A0A4W4HGB5_ELEEL</name>
<dbReference type="OMA" id="HMPQLCA"/>
<organism evidence="6 7">
    <name type="scientific">Electrophorus electricus</name>
    <name type="common">Electric eel</name>
    <name type="synonym">Gymnotus electricus</name>
    <dbReference type="NCBI Taxonomy" id="8005"/>
    <lineage>
        <taxon>Eukaryota</taxon>
        <taxon>Metazoa</taxon>
        <taxon>Chordata</taxon>
        <taxon>Craniata</taxon>
        <taxon>Vertebrata</taxon>
        <taxon>Euteleostomi</taxon>
        <taxon>Actinopterygii</taxon>
        <taxon>Neopterygii</taxon>
        <taxon>Teleostei</taxon>
        <taxon>Ostariophysi</taxon>
        <taxon>Gymnotiformes</taxon>
        <taxon>Gymnotoidei</taxon>
        <taxon>Gymnotidae</taxon>
        <taxon>Electrophorus</taxon>
    </lineage>
</organism>
<reference evidence="7" key="2">
    <citation type="journal article" date="2017" name="Sci. Adv.">
        <title>A tail of two voltages: Proteomic comparison of the three electric organs of the electric eel.</title>
        <authorList>
            <person name="Traeger L.L."/>
            <person name="Sabat G."/>
            <person name="Barrett-Wilt G.A."/>
            <person name="Wells G.B."/>
            <person name="Sussman M.R."/>
        </authorList>
    </citation>
    <scope>NUCLEOTIDE SEQUENCE [LARGE SCALE GENOMIC DNA]</scope>
</reference>
<dbReference type="PANTHER" id="PTHR10858:SF2">
    <property type="entry name" value="DEOXYRIBONUCLEASE-2-BETA"/>
    <property type="match status" value="1"/>
</dbReference>
<dbReference type="EC" id="3.1.22.1" evidence="3"/>
<dbReference type="Proteomes" id="UP000314983">
    <property type="component" value="Chromosome 26"/>
</dbReference>
<gene>
    <name evidence="6" type="primary">DNASE2B</name>
</gene>
<dbReference type="GO" id="GO:0006309">
    <property type="term" value="P:apoptotic DNA fragmentation"/>
    <property type="evidence" value="ECO:0007669"/>
    <property type="project" value="TreeGrafter"/>
</dbReference>
<evidence type="ECO:0000256" key="2">
    <source>
        <dbReference type="ARBA" id="ARBA00007527"/>
    </source>
</evidence>
<evidence type="ECO:0000256" key="3">
    <source>
        <dbReference type="ARBA" id="ARBA00012036"/>
    </source>
</evidence>
<sequence length="350" mass="39722">MFSVWSFCLILIQVFIFGSLCEADLSCLDEEGQPVDWFIVYKLPKYTKGVVGSGVDYMYLDPSLLSWQLSTHVVNTSKGAIGSTLSQLYHRYELNSSAYMIYNDAPPVLKYLNNYGHTKGVLLFDESQGFWLMHSVPHFPPFPEMGYGFPSTGKLFGQMFHCTTYSYREFQKISQQLAYMNPHVYNCSISAAYYTDMAAMAQLCAGEMPVVSPSRKLEKLKSVQGETFLSFAKSHSYVDDIYAGWVAQTLRTDVLVETWQREPHHLPSNCSLPYHVMNIRSISLPGPVIFNSYEDHSKWCVSLEYKAQWACVGDLNREIGQAWRGGGLVCSPNPGVYRAFRQAVAWYKSC</sequence>
<reference evidence="7" key="1">
    <citation type="journal article" date="2014" name="Science">
        <title>Nonhuman genetics. Genomic basis for the convergent evolution of electric organs.</title>
        <authorList>
            <person name="Gallant J.R."/>
            <person name="Traeger L.L."/>
            <person name="Volkening J.D."/>
            <person name="Moffett H."/>
            <person name="Chen P.H."/>
            <person name="Novina C.D."/>
            <person name="Phillips G.N.Jr."/>
            <person name="Anand R."/>
            <person name="Wells G.B."/>
            <person name="Pinch M."/>
            <person name="Guth R."/>
            <person name="Unguez G.A."/>
            <person name="Albert J.S."/>
            <person name="Zakon H.H."/>
            <person name="Samanta M.P."/>
            <person name="Sussman M.R."/>
        </authorList>
    </citation>
    <scope>NUCLEOTIDE SEQUENCE [LARGE SCALE GENOMIC DNA]</scope>
</reference>
<feature type="signal peptide" evidence="5">
    <location>
        <begin position="1"/>
        <end position="23"/>
    </location>
</feature>